<reference evidence="8 9" key="1">
    <citation type="journal article" date="2018" name="Proc. Natl. Acad. Sci. U.S.A.">
        <title>Draft genome sequence of Camellia sinensis var. sinensis provides insights into the evolution of the tea genome and tea quality.</title>
        <authorList>
            <person name="Wei C."/>
            <person name="Yang H."/>
            <person name="Wang S."/>
            <person name="Zhao J."/>
            <person name="Liu C."/>
            <person name="Gao L."/>
            <person name="Xia E."/>
            <person name="Lu Y."/>
            <person name="Tai Y."/>
            <person name="She G."/>
            <person name="Sun J."/>
            <person name="Cao H."/>
            <person name="Tong W."/>
            <person name="Gao Q."/>
            <person name="Li Y."/>
            <person name="Deng W."/>
            <person name="Jiang X."/>
            <person name="Wang W."/>
            <person name="Chen Q."/>
            <person name="Zhang S."/>
            <person name="Li H."/>
            <person name="Wu J."/>
            <person name="Wang P."/>
            <person name="Li P."/>
            <person name="Shi C."/>
            <person name="Zheng F."/>
            <person name="Jian J."/>
            <person name="Huang B."/>
            <person name="Shan D."/>
            <person name="Shi M."/>
            <person name="Fang C."/>
            <person name="Yue Y."/>
            <person name="Li F."/>
            <person name="Li D."/>
            <person name="Wei S."/>
            <person name="Han B."/>
            <person name="Jiang C."/>
            <person name="Yin Y."/>
            <person name="Xia T."/>
            <person name="Zhang Z."/>
            <person name="Bennetzen J.L."/>
            <person name="Zhao S."/>
            <person name="Wan X."/>
        </authorList>
    </citation>
    <scope>NUCLEOTIDE SEQUENCE [LARGE SCALE GENOMIC DNA]</scope>
    <source>
        <strain evidence="9">cv. Shuchazao</strain>
        <tissue evidence="8">Leaf</tissue>
    </source>
</reference>
<comment type="function">
    <text evidence="5">Probable 2-oxoglutarate-dependent dioxygenase that may be involved in glucosinolates biosynthesis. May play a role in the production of aliphatic glucosinolates.</text>
</comment>
<dbReference type="SUPFAM" id="SSF51197">
    <property type="entry name" value="Clavaminate synthase-like"/>
    <property type="match status" value="1"/>
</dbReference>
<dbReference type="AlphaFoldDB" id="A0A4S4DW56"/>
<dbReference type="FunFam" id="2.60.120.330:FF:000022">
    <property type="entry name" value="Probable 2-oxoglutarate-dependent dioxygenase AOP1.2"/>
    <property type="match status" value="1"/>
</dbReference>
<name>A0A4S4DW56_CAMSN</name>
<dbReference type="InterPro" id="IPR005123">
    <property type="entry name" value="Oxoglu/Fe-dep_dioxygenase_dom"/>
</dbReference>
<proteinExistence type="inferred from homology"/>
<dbReference type="Pfam" id="PF14226">
    <property type="entry name" value="DIOX_N"/>
    <property type="match status" value="1"/>
</dbReference>
<evidence type="ECO:0000256" key="4">
    <source>
        <dbReference type="ARBA" id="ARBA00023004"/>
    </source>
</evidence>
<evidence type="ECO:0000256" key="5">
    <source>
        <dbReference type="ARBA" id="ARBA00057022"/>
    </source>
</evidence>
<organism evidence="8 9">
    <name type="scientific">Camellia sinensis var. sinensis</name>
    <name type="common">China tea</name>
    <dbReference type="NCBI Taxonomy" id="542762"/>
    <lineage>
        <taxon>Eukaryota</taxon>
        <taxon>Viridiplantae</taxon>
        <taxon>Streptophyta</taxon>
        <taxon>Embryophyta</taxon>
        <taxon>Tracheophyta</taxon>
        <taxon>Spermatophyta</taxon>
        <taxon>Magnoliopsida</taxon>
        <taxon>eudicotyledons</taxon>
        <taxon>Gunneridae</taxon>
        <taxon>Pentapetalae</taxon>
        <taxon>asterids</taxon>
        <taxon>Ericales</taxon>
        <taxon>Theaceae</taxon>
        <taxon>Camellia</taxon>
    </lineage>
</organism>
<dbReference type="GO" id="GO:0046872">
    <property type="term" value="F:metal ion binding"/>
    <property type="evidence" value="ECO:0007669"/>
    <property type="project" value="UniProtKB-KW"/>
</dbReference>
<gene>
    <name evidence="8" type="ORF">TEA_014693</name>
</gene>
<sequence>MGSLTSPKLPVIDFSEENLKPGTEYWSSIRSEAVRALEEYGCFIATYDNKVPLDLHNAIFRASKELFDLPTETKMTNICKTPSHGYVGQEPLVPLYEGLGIENATTFEGAQKFTNQMWPSGNDFFCETALLFSRLLAELDQMVMRMVSESYGIENDYENLLGATSYLLRFIKYQGPQMNEKKLGLIPHTDKSFMSILHQRQVKGLEIKMKEDEWILIDPSPSSFIVMAGDVCMAWTNGRIEPPFHRVIMQGNEERYSLGFFTFIRDLIVQTPKELVDDKHPLQYKPFDHYKFIDFYYTDEGKRSKCSIKAYCGV</sequence>
<keyword evidence="2 6" id="KW-0479">Metal-binding</keyword>
<feature type="domain" description="Fe2OG dioxygenase" evidence="7">
    <location>
        <begin position="164"/>
        <end position="266"/>
    </location>
</feature>
<evidence type="ECO:0000256" key="6">
    <source>
        <dbReference type="RuleBase" id="RU003682"/>
    </source>
</evidence>
<evidence type="ECO:0000256" key="3">
    <source>
        <dbReference type="ARBA" id="ARBA00023002"/>
    </source>
</evidence>
<comment type="similarity">
    <text evidence="1 6">Belongs to the iron/ascorbate-dependent oxidoreductase family.</text>
</comment>
<dbReference type="Proteomes" id="UP000306102">
    <property type="component" value="Unassembled WGS sequence"/>
</dbReference>
<keyword evidence="4 6" id="KW-0408">Iron</keyword>
<dbReference type="SMR" id="A0A4S4DW56"/>
<keyword evidence="9" id="KW-1185">Reference proteome</keyword>
<protein>
    <recommendedName>
        <fullName evidence="7">Fe2OG dioxygenase domain-containing protein</fullName>
    </recommendedName>
</protein>
<dbReference type="Pfam" id="PF03171">
    <property type="entry name" value="2OG-FeII_Oxy"/>
    <property type="match status" value="1"/>
</dbReference>
<dbReference type="InterPro" id="IPR044861">
    <property type="entry name" value="IPNS-like_FE2OG_OXY"/>
</dbReference>
<dbReference type="InterPro" id="IPR050231">
    <property type="entry name" value="Iron_ascorbate_oxido_reductase"/>
</dbReference>
<accession>A0A4S4DW56</accession>
<dbReference type="InterPro" id="IPR027443">
    <property type="entry name" value="IPNS-like_sf"/>
</dbReference>
<comment type="caution">
    <text evidence="8">The sequence shown here is derived from an EMBL/GenBank/DDBJ whole genome shotgun (WGS) entry which is preliminary data.</text>
</comment>
<evidence type="ECO:0000313" key="8">
    <source>
        <dbReference type="EMBL" id="THG07583.1"/>
    </source>
</evidence>
<evidence type="ECO:0000256" key="2">
    <source>
        <dbReference type="ARBA" id="ARBA00022723"/>
    </source>
</evidence>
<evidence type="ECO:0000256" key="1">
    <source>
        <dbReference type="ARBA" id="ARBA00008056"/>
    </source>
</evidence>
<dbReference type="Gene3D" id="2.60.120.330">
    <property type="entry name" value="B-lactam Antibiotic, Isopenicillin N Synthase, Chain"/>
    <property type="match status" value="1"/>
</dbReference>
<dbReference type="InterPro" id="IPR026992">
    <property type="entry name" value="DIOX_N"/>
</dbReference>
<dbReference type="EMBL" id="SDRB02009926">
    <property type="protein sequence ID" value="THG07583.1"/>
    <property type="molecule type" value="Genomic_DNA"/>
</dbReference>
<dbReference type="PROSITE" id="PS51471">
    <property type="entry name" value="FE2OG_OXY"/>
    <property type="match status" value="1"/>
</dbReference>
<evidence type="ECO:0000259" key="7">
    <source>
        <dbReference type="PROSITE" id="PS51471"/>
    </source>
</evidence>
<keyword evidence="3 6" id="KW-0560">Oxidoreductase</keyword>
<dbReference type="STRING" id="542762.A0A4S4DW56"/>
<evidence type="ECO:0000313" key="9">
    <source>
        <dbReference type="Proteomes" id="UP000306102"/>
    </source>
</evidence>
<dbReference type="PANTHER" id="PTHR47990">
    <property type="entry name" value="2-OXOGLUTARATE (2OG) AND FE(II)-DEPENDENT OXYGENASE SUPERFAMILY PROTEIN-RELATED"/>
    <property type="match status" value="1"/>
</dbReference>
<dbReference type="GO" id="GO:0016705">
    <property type="term" value="F:oxidoreductase activity, acting on paired donors, with incorporation or reduction of molecular oxygen"/>
    <property type="evidence" value="ECO:0007669"/>
    <property type="project" value="UniProtKB-ARBA"/>
</dbReference>